<accession>A0A6M3LTG4</accession>
<name>A0A6M3LTG4_9ZZZZ</name>
<evidence type="ECO:0000313" key="1">
    <source>
        <dbReference type="EMBL" id="QJA98746.1"/>
    </source>
</evidence>
<organism evidence="1">
    <name type="scientific">viral metagenome</name>
    <dbReference type="NCBI Taxonomy" id="1070528"/>
    <lineage>
        <taxon>unclassified sequences</taxon>
        <taxon>metagenomes</taxon>
        <taxon>organismal metagenomes</taxon>
    </lineage>
</organism>
<proteinExistence type="predicted"/>
<dbReference type="AlphaFoldDB" id="A0A6M3LTG4"/>
<gene>
    <name evidence="1" type="ORF">MM171A01610_0009</name>
</gene>
<reference evidence="1" key="1">
    <citation type="submission" date="2020-03" db="EMBL/GenBank/DDBJ databases">
        <title>The deep terrestrial virosphere.</title>
        <authorList>
            <person name="Holmfeldt K."/>
            <person name="Nilsson E."/>
            <person name="Simone D."/>
            <person name="Lopez-Fernandez M."/>
            <person name="Wu X."/>
            <person name="de Brujin I."/>
            <person name="Lundin D."/>
            <person name="Andersson A."/>
            <person name="Bertilsson S."/>
            <person name="Dopson M."/>
        </authorList>
    </citation>
    <scope>NUCLEOTIDE SEQUENCE</scope>
    <source>
        <strain evidence="1">MM171A01610</strain>
    </source>
</reference>
<protein>
    <submittedName>
        <fullName evidence="1">Uncharacterized protein</fullName>
    </submittedName>
</protein>
<dbReference type="EMBL" id="MT143605">
    <property type="protein sequence ID" value="QJA98746.1"/>
    <property type="molecule type" value="Genomic_DNA"/>
</dbReference>
<sequence>MEHGSIGWDTLKEMLFVGGEPSLFEVALLEVMAKVDAHTNILIQSGQQVESLIKMAQMRVIKLNELDEKLEEIKGTLMDQIGDLERVANELAELKQ</sequence>